<gene>
    <name evidence="1" type="ORF">SAMN05421543_11442</name>
</gene>
<organism evidence="1 2">
    <name type="scientific">Alicyclobacillus macrosporangiidus</name>
    <dbReference type="NCBI Taxonomy" id="392015"/>
    <lineage>
        <taxon>Bacteria</taxon>
        <taxon>Bacillati</taxon>
        <taxon>Bacillota</taxon>
        <taxon>Bacilli</taxon>
        <taxon>Bacillales</taxon>
        <taxon>Alicyclobacillaceae</taxon>
        <taxon>Alicyclobacillus</taxon>
    </lineage>
</organism>
<sequence>MHGWKRRIQRTVTDLLALPQDALQRVARLTCVGGQEVVVEQAVSLLHVDEKEVEIDLGEMAVRLEGDAFTVQLVASGEVHVSGRVDRITYRRLQPPGPGGRG</sequence>
<dbReference type="STRING" id="392015.SAMN05421543_11442"/>
<keyword evidence="2" id="KW-1185">Reference proteome</keyword>
<dbReference type="InterPro" id="IPR022476">
    <property type="entry name" value="Spore_YabP/YqfC"/>
</dbReference>
<protein>
    <submittedName>
        <fullName evidence="1">Sporulation protein YqfC</fullName>
    </submittedName>
</protein>
<proteinExistence type="predicted"/>
<dbReference type="EMBL" id="FPBV01000014">
    <property type="protein sequence ID" value="SFU93625.1"/>
    <property type="molecule type" value="Genomic_DNA"/>
</dbReference>
<dbReference type="RefSeq" id="WP_074953655.1">
    <property type="nucleotide sequence ID" value="NZ_FPBV01000014.1"/>
</dbReference>
<dbReference type="Pfam" id="PF07873">
    <property type="entry name" value="YabP"/>
    <property type="match status" value="1"/>
</dbReference>
<accession>A0A1I7K883</accession>
<evidence type="ECO:0000313" key="2">
    <source>
        <dbReference type="Proteomes" id="UP000183508"/>
    </source>
</evidence>
<evidence type="ECO:0000313" key="1">
    <source>
        <dbReference type="EMBL" id="SFU93625.1"/>
    </source>
</evidence>
<dbReference type="Proteomes" id="UP000183508">
    <property type="component" value="Unassembled WGS sequence"/>
</dbReference>
<reference evidence="2" key="1">
    <citation type="submission" date="2016-10" db="EMBL/GenBank/DDBJ databases">
        <authorList>
            <person name="Varghese N."/>
        </authorList>
    </citation>
    <scope>NUCLEOTIDE SEQUENCE [LARGE SCALE GENOMIC DNA]</scope>
    <source>
        <strain evidence="2">DSM 17980</strain>
    </source>
</reference>
<name>A0A1I7K883_9BACL</name>
<dbReference type="AlphaFoldDB" id="A0A1I7K883"/>